<evidence type="ECO:0000313" key="3">
    <source>
        <dbReference type="Proteomes" id="UP000800235"/>
    </source>
</evidence>
<comment type="caution">
    <text evidence="2">The sequence shown here is derived from an EMBL/GenBank/DDBJ whole genome shotgun (WGS) entry which is preliminary data.</text>
</comment>
<organism evidence="2 3">
    <name type="scientific">Tothia fuscella</name>
    <dbReference type="NCBI Taxonomy" id="1048955"/>
    <lineage>
        <taxon>Eukaryota</taxon>
        <taxon>Fungi</taxon>
        <taxon>Dikarya</taxon>
        <taxon>Ascomycota</taxon>
        <taxon>Pezizomycotina</taxon>
        <taxon>Dothideomycetes</taxon>
        <taxon>Pleosporomycetidae</taxon>
        <taxon>Venturiales</taxon>
        <taxon>Cylindrosympodiaceae</taxon>
        <taxon>Tothia</taxon>
    </lineage>
</organism>
<feature type="signal peptide" evidence="1">
    <location>
        <begin position="1"/>
        <end position="22"/>
    </location>
</feature>
<proteinExistence type="predicted"/>
<dbReference type="OrthoDB" id="3638023at2759"/>
<evidence type="ECO:0000313" key="2">
    <source>
        <dbReference type="EMBL" id="KAF2416959.1"/>
    </source>
</evidence>
<dbReference type="Proteomes" id="UP000800235">
    <property type="component" value="Unassembled WGS sequence"/>
</dbReference>
<keyword evidence="3" id="KW-1185">Reference proteome</keyword>
<feature type="chain" id="PRO_5040187480" evidence="1">
    <location>
        <begin position="23"/>
        <end position="560"/>
    </location>
</feature>
<name>A0A9P4NE61_9PEZI</name>
<dbReference type="AlphaFoldDB" id="A0A9P4NE61"/>
<reference evidence="2" key="1">
    <citation type="journal article" date="2020" name="Stud. Mycol.">
        <title>101 Dothideomycetes genomes: a test case for predicting lifestyles and emergence of pathogens.</title>
        <authorList>
            <person name="Haridas S."/>
            <person name="Albert R."/>
            <person name="Binder M."/>
            <person name="Bloem J."/>
            <person name="Labutti K."/>
            <person name="Salamov A."/>
            <person name="Andreopoulos B."/>
            <person name="Baker S."/>
            <person name="Barry K."/>
            <person name="Bills G."/>
            <person name="Bluhm B."/>
            <person name="Cannon C."/>
            <person name="Castanera R."/>
            <person name="Culley D."/>
            <person name="Daum C."/>
            <person name="Ezra D."/>
            <person name="Gonzalez J."/>
            <person name="Henrissat B."/>
            <person name="Kuo A."/>
            <person name="Liang C."/>
            <person name="Lipzen A."/>
            <person name="Lutzoni F."/>
            <person name="Magnuson J."/>
            <person name="Mondo S."/>
            <person name="Nolan M."/>
            <person name="Ohm R."/>
            <person name="Pangilinan J."/>
            <person name="Park H.-J."/>
            <person name="Ramirez L."/>
            <person name="Alfaro M."/>
            <person name="Sun H."/>
            <person name="Tritt A."/>
            <person name="Yoshinaga Y."/>
            <person name="Zwiers L.-H."/>
            <person name="Turgeon B."/>
            <person name="Goodwin S."/>
            <person name="Spatafora J."/>
            <person name="Crous P."/>
            <person name="Grigoriev I."/>
        </authorList>
    </citation>
    <scope>NUCLEOTIDE SEQUENCE</scope>
    <source>
        <strain evidence="2">CBS 130266</strain>
    </source>
</reference>
<accession>A0A9P4NE61</accession>
<sequence>MALVWTTILPIVVFTATSLAQAGPQIKAINPTTAGQIGINTVSVPVPTGLIANIGKNTKYLTNLGGSRTSWIGQGPSFIEVATSTTVTVGGAPRPTTLKNLLLKVDEDSDGTLNILTSPILTTELENLAKGISGCAGAKSRRRQAAMCGFSEFMNRVASSSRISLEGITEALPSAKPLISASDLAKLLSISRSTATSYGLHAAAISGATAMAPVIISYLWLAWNNCLPVIKVALDLQGGGSKTEPENEIKCPTIPYICEDSDCQGVHSKKKCKIQNHKRGCECMFAARPHVDTVDYAWLQAVNEDLMTPVSSGMDTTCDTPHMMAVETKMWLGLVQNFCKSDINKNQSQSLRAAQSAVTGSWDGYARWEFDFAWVDKPGFCDKSCYDIFKKFTDNPLCSFNSHTLTASGTITQDCGIGTFKVTGETITPPPQAKAECWHAGRKFSKNEASPIIEKVCKKAVDHHWHYKVNAEMTAEDAANNKLRGAIFSCSKEHVSLELKADQANCPRGTTMDVRFGSGRGEISAKICKENFMLAVDGCPSGLGGRTYVDCIEWSVGGYE</sequence>
<gene>
    <name evidence="2" type="ORF">EJ08DRAFT_739498</name>
</gene>
<evidence type="ECO:0000256" key="1">
    <source>
        <dbReference type="SAM" id="SignalP"/>
    </source>
</evidence>
<protein>
    <submittedName>
        <fullName evidence="2">Uncharacterized protein</fullName>
    </submittedName>
</protein>
<dbReference type="EMBL" id="MU007148">
    <property type="protein sequence ID" value="KAF2416959.1"/>
    <property type="molecule type" value="Genomic_DNA"/>
</dbReference>
<keyword evidence="1" id="KW-0732">Signal</keyword>